<evidence type="ECO:0000313" key="6">
    <source>
        <dbReference type="EMBL" id="KAG7729215.1"/>
    </source>
</evidence>
<dbReference type="GO" id="GO:0032934">
    <property type="term" value="F:sterol binding"/>
    <property type="evidence" value="ECO:0007669"/>
    <property type="project" value="TreeGrafter"/>
</dbReference>
<accession>A0AAN6D7P2</accession>
<protein>
    <recommendedName>
        <fullName evidence="8">Oxysterol-binding protein</fullName>
    </recommendedName>
</protein>
<dbReference type="GO" id="GO:0006869">
    <property type="term" value="P:lipid transport"/>
    <property type="evidence" value="ECO:0007669"/>
    <property type="project" value="UniProtKB-KW"/>
</dbReference>
<dbReference type="Pfam" id="PF01237">
    <property type="entry name" value="Oxysterol_BP"/>
    <property type="match status" value="2"/>
</dbReference>
<dbReference type="InterPro" id="IPR037239">
    <property type="entry name" value="OSBP_sf"/>
</dbReference>
<dbReference type="Proteomes" id="UP000738402">
    <property type="component" value="Unassembled WGS sequence"/>
</dbReference>
<sequence>MKLCHKDKHHEKKVSDDVEDIDEVDDQGQSILMGIISQLRPGSDLSRITLPTFILERKSMLERITNQLQQPDILLAAHSATDPVERFVTVVKWYMSCWHIAPKAVKKPLNPILGEYFTCYWDLPDGSQAYYVAEQTSHHPPKSSYFYIIPDYNIRVDGMVVPKSKFLGNSTAAIMEGVTKLSFLDIVDEESGECEYYTMTQPNMYARGILFGTLKFELGDHLILQCPRTNLLADIDFKTKGFISGSYNVIEGQIKNTKTSEVLYELSGKWTEAMYIKDIKTGKKSVFFDCEHSSPLKPKVRDISEQGPYESRRLWKKVTDALAQRDHHTATDEKFKIEEEQRVQQKKREEEGVDFHPKLFKQMPVAETARHGNENLEYVIYKDKVLNKDLKAHKAEDLRKHIFEIAPFLPGQKFHPEFEIPAYKKS</sequence>
<evidence type="ECO:0000256" key="3">
    <source>
        <dbReference type="ARBA" id="ARBA00023055"/>
    </source>
</evidence>
<reference evidence="6" key="1">
    <citation type="journal article" date="2021" name="G3 (Bethesda)">
        <title>Genomic diversity, chromosomal rearrangements, and interspecies hybridization in the ogataea polymorpha species complex.</title>
        <authorList>
            <person name="Hanson S.J."/>
            <person name="Cinneide E.O."/>
            <person name="Salzberg L.I."/>
            <person name="Wolfe K.H."/>
            <person name="McGowan J."/>
            <person name="Fitzpatrick D.A."/>
            <person name="Matlin K."/>
        </authorList>
    </citation>
    <scope>NUCLEOTIDE SEQUENCE</scope>
    <source>
        <strain evidence="6">83-405-1</strain>
    </source>
</reference>
<dbReference type="PROSITE" id="PS01013">
    <property type="entry name" value="OSBP"/>
    <property type="match status" value="1"/>
</dbReference>
<keyword evidence="4" id="KW-0446">Lipid-binding</keyword>
<dbReference type="FunFam" id="1.10.287.2720:FF:000001">
    <property type="entry name" value="Oxysterol-binding OBPalpha"/>
    <property type="match status" value="1"/>
</dbReference>
<evidence type="ECO:0000256" key="1">
    <source>
        <dbReference type="ARBA" id="ARBA00008842"/>
    </source>
</evidence>
<dbReference type="Gene3D" id="3.30.70.3490">
    <property type="match status" value="1"/>
</dbReference>
<evidence type="ECO:0000256" key="2">
    <source>
        <dbReference type="ARBA" id="ARBA00022448"/>
    </source>
</evidence>
<organism evidence="6 7">
    <name type="scientific">Ogataea haglerorum</name>
    <dbReference type="NCBI Taxonomy" id="1937702"/>
    <lineage>
        <taxon>Eukaryota</taxon>
        <taxon>Fungi</taxon>
        <taxon>Dikarya</taxon>
        <taxon>Ascomycota</taxon>
        <taxon>Saccharomycotina</taxon>
        <taxon>Pichiomycetes</taxon>
        <taxon>Pichiales</taxon>
        <taxon>Pichiaceae</taxon>
        <taxon>Ogataea</taxon>
    </lineage>
</organism>
<evidence type="ECO:0000256" key="4">
    <source>
        <dbReference type="ARBA" id="ARBA00023121"/>
    </source>
</evidence>
<dbReference type="Gene3D" id="2.40.160.120">
    <property type="match status" value="1"/>
</dbReference>
<evidence type="ECO:0000256" key="5">
    <source>
        <dbReference type="RuleBase" id="RU003844"/>
    </source>
</evidence>
<dbReference type="Gene3D" id="1.10.287.2720">
    <property type="match status" value="1"/>
</dbReference>
<dbReference type="EMBL" id="JAHLUH010000003">
    <property type="protein sequence ID" value="KAG7729215.1"/>
    <property type="molecule type" value="Genomic_DNA"/>
</dbReference>
<dbReference type="FunFam" id="2.40.160.120:FF:000007">
    <property type="entry name" value="Oxysterol binding protein"/>
    <property type="match status" value="1"/>
</dbReference>
<evidence type="ECO:0008006" key="8">
    <source>
        <dbReference type="Google" id="ProtNLM"/>
    </source>
</evidence>
<dbReference type="PANTHER" id="PTHR10972:SF102">
    <property type="entry name" value="OXYSTEROL-BINDING PROTEIN"/>
    <property type="match status" value="1"/>
</dbReference>
<keyword evidence="2" id="KW-0813">Transport</keyword>
<dbReference type="SUPFAM" id="SSF144000">
    <property type="entry name" value="Oxysterol-binding protein-like"/>
    <property type="match status" value="1"/>
</dbReference>
<dbReference type="GO" id="GO:0005829">
    <property type="term" value="C:cytosol"/>
    <property type="evidence" value="ECO:0007669"/>
    <property type="project" value="TreeGrafter"/>
</dbReference>
<dbReference type="GO" id="GO:0016020">
    <property type="term" value="C:membrane"/>
    <property type="evidence" value="ECO:0007669"/>
    <property type="project" value="TreeGrafter"/>
</dbReference>
<dbReference type="InterPro" id="IPR000648">
    <property type="entry name" value="Oxysterol-bd"/>
</dbReference>
<comment type="similarity">
    <text evidence="1 5">Belongs to the OSBP family.</text>
</comment>
<gene>
    <name evidence="6" type="ORF">KL933_001441</name>
</gene>
<comment type="caution">
    <text evidence="6">The sequence shown here is derived from an EMBL/GenBank/DDBJ whole genome shotgun (WGS) entry which is preliminary data.</text>
</comment>
<dbReference type="PANTHER" id="PTHR10972">
    <property type="entry name" value="OXYSTEROL-BINDING PROTEIN-RELATED"/>
    <property type="match status" value="1"/>
</dbReference>
<keyword evidence="3" id="KW-0445">Lipid transport</keyword>
<dbReference type="InterPro" id="IPR018494">
    <property type="entry name" value="Oxysterol-bd_CS"/>
</dbReference>
<dbReference type="AlphaFoldDB" id="A0AAN6D7P2"/>
<name>A0AAN6D7P2_9ASCO</name>
<evidence type="ECO:0000313" key="7">
    <source>
        <dbReference type="Proteomes" id="UP000738402"/>
    </source>
</evidence>
<proteinExistence type="inferred from homology"/>
<dbReference type="GO" id="GO:0032541">
    <property type="term" value="C:cortical endoplasmic reticulum"/>
    <property type="evidence" value="ECO:0007669"/>
    <property type="project" value="TreeGrafter"/>
</dbReference>